<reference evidence="2" key="2">
    <citation type="submission" date="2018-05" db="EMBL/GenBank/DDBJ databases">
        <title>OmerRS3 (Oryza meridionalis Reference Sequence Version 3).</title>
        <authorList>
            <person name="Zhang J."/>
            <person name="Kudrna D."/>
            <person name="Lee S."/>
            <person name="Talag J."/>
            <person name="Welchert J."/>
            <person name="Wing R.A."/>
        </authorList>
    </citation>
    <scope>NUCLEOTIDE SEQUENCE [LARGE SCALE GENOMIC DNA]</scope>
    <source>
        <strain evidence="2">cv. OR44</strain>
    </source>
</reference>
<reference evidence="2" key="1">
    <citation type="submission" date="2015-04" db="UniProtKB">
        <authorList>
            <consortium name="EnsemblPlants"/>
        </authorList>
    </citation>
    <scope>IDENTIFICATION</scope>
</reference>
<feature type="region of interest" description="Disordered" evidence="1">
    <location>
        <begin position="268"/>
        <end position="292"/>
    </location>
</feature>
<feature type="compositionally biased region" description="Basic and acidic residues" evidence="1">
    <location>
        <begin position="85"/>
        <end position="98"/>
    </location>
</feature>
<organism evidence="2">
    <name type="scientific">Oryza meridionalis</name>
    <dbReference type="NCBI Taxonomy" id="40149"/>
    <lineage>
        <taxon>Eukaryota</taxon>
        <taxon>Viridiplantae</taxon>
        <taxon>Streptophyta</taxon>
        <taxon>Embryophyta</taxon>
        <taxon>Tracheophyta</taxon>
        <taxon>Spermatophyta</taxon>
        <taxon>Magnoliopsida</taxon>
        <taxon>Liliopsida</taxon>
        <taxon>Poales</taxon>
        <taxon>Poaceae</taxon>
        <taxon>BOP clade</taxon>
        <taxon>Oryzoideae</taxon>
        <taxon>Oryzeae</taxon>
        <taxon>Oryzinae</taxon>
        <taxon>Oryza</taxon>
    </lineage>
</organism>
<keyword evidence="3" id="KW-1185">Reference proteome</keyword>
<evidence type="ECO:0000313" key="2">
    <source>
        <dbReference type="EnsemblPlants" id="OMERI05G19760.1"/>
    </source>
</evidence>
<feature type="compositionally biased region" description="Basic residues" evidence="1">
    <location>
        <begin position="124"/>
        <end position="136"/>
    </location>
</feature>
<name>A0A0E0DTL5_9ORYZ</name>
<sequence>MGYIENVSGSNQSAESSLILNQIQLTVNSSASAQQQIGWATPWKRDEGGMGWTPFATTDDAVCNNHGRRRLCPHLHLRHRGTVAKGRDAAGDGVDLRAEQPWLGDDDGGEVRTGEGEGQAGDGRRRRRELRGRRRTVGPPPSSPPQDSARPSPSTPLLPSLSPLPPPSLPSLSKPSSIGAALPIVGSAAAEPTAVARAIFRRSSPPYSRIRRCRLPHHRIRHRRAPRRRRCRACRLPPPRSLPLLPEPVATAVDEPIVVAQAVFRRRRARRRSPSHLPPPSPEGEQGKRASSVVTLFARPRWDEFVRQFWPDELVSDLRGIFLSRDQPIPLTPKSNTPKNGFIPSHPISSQQPNTTLRNGMD</sequence>
<feature type="compositionally biased region" description="Polar residues" evidence="1">
    <location>
        <begin position="347"/>
        <end position="362"/>
    </location>
</feature>
<protein>
    <submittedName>
        <fullName evidence="2">Uncharacterized protein</fullName>
    </submittedName>
</protein>
<feature type="region of interest" description="Disordered" evidence="1">
    <location>
        <begin position="326"/>
        <end position="362"/>
    </location>
</feature>
<dbReference type="Proteomes" id="UP000008021">
    <property type="component" value="Chromosome 5"/>
</dbReference>
<dbReference type="HOGENOM" id="CLU_765888_0_0_1"/>
<feature type="compositionally biased region" description="Low complexity" evidence="1">
    <location>
        <begin position="151"/>
        <end position="161"/>
    </location>
</feature>
<dbReference type="EnsemblPlants" id="OMERI05G19760.1">
    <property type="protein sequence ID" value="OMERI05G19760.1"/>
    <property type="gene ID" value="OMERI05G19760"/>
</dbReference>
<evidence type="ECO:0000313" key="3">
    <source>
        <dbReference type="Proteomes" id="UP000008021"/>
    </source>
</evidence>
<evidence type="ECO:0000256" key="1">
    <source>
        <dbReference type="SAM" id="MobiDB-lite"/>
    </source>
</evidence>
<proteinExistence type="predicted"/>
<feature type="region of interest" description="Disordered" evidence="1">
    <location>
        <begin position="82"/>
        <end position="175"/>
    </location>
</feature>
<dbReference type="Gramene" id="OMERI05G19760.1">
    <property type="protein sequence ID" value="OMERI05G19760.1"/>
    <property type="gene ID" value="OMERI05G19760"/>
</dbReference>
<dbReference type="AlphaFoldDB" id="A0A0E0DTL5"/>
<accession>A0A0E0DTL5</accession>